<evidence type="ECO:0000313" key="2">
    <source>
        <dbReference type="Proteomes" id="UP000245890"/>
    </source>
</evidence>
<keyword evidence="2" id="KW-1185">Reference proteome</keyword>
<name>A0A2U0SBY5_9SPHN</name>
<proteinExistence type="predicted"/>
<comment type="caution">
    <text evidence="1">The sequence shown here is derived from an EMBL/GenBank/DDBJ whole genome shotgun (WGS) entry which is preliminary data.</text>
</comment>
<organism evidence="1 2">
    <name type="scientific">Sphingomonas pokkalii</name>
    <dbReference type="NCBI Taxonomy" id="2175090"/>
    <lineage>
        <taxon>Bacteria</taxon>
        <taxon>Pseudomonadati</taxon>
        <taxon>Pseudomonadota</taxon>
        <taxon>Alphaproteobacteria</taxon>
        <taxon>Sphingomonadales</taxon>
        <taxon>Sphingomonadaceae</taxon>
        <taxon>Sphingomonas</taxon>
    </lineage>
</organism>
<dbReference type="Proteomes" id="UP000245890">
    <property type="component" value="Unassembled WGS sequence"/>
</dbReference>
<gene>
    <name evidence="1" type="ORF">DD559_05705</name>
</gene>
<protein>
    <recommendedName>
        <fullName evidence="3">Peptidase</fullName>
    </recommendedName>
</protein>
<dbReference type="AlphaFoldDB" id="A0A2U0SBY5"/>
<dbReference type="OrthoDB" id="8452537at2"/>
<sequence>MPVRLLGVLMSYELHAPPANPLPLIVPLGGNCFPRWCATLLGFKPRKADGEPSFPFDAGIFPLQMVRDLVESDFAGMADPANLIVREAPGGYQVLSDRRYLIGTYNHEMAPATDTDFVANNFARFVERYERRIAALRSRVAMAPEVVLFLSVSNLTDAEEPPASYADFEAILTAFEARYPATRFRLFVVIERFQNQIPDSWNGRIRVFNFQMRGPYTKFIMPLIYAIARQNALGSVVHSFGHPVPPPTLPDPAIVMAVTRSALQASLLAHLLDTPLPALMRSQTPLGNAARAFAGLLPQPLALMA</sequence>
<evidence type="ECO:0008006" key="3">
    <source>
        <dbReference type="Google" id="ProtNLM"/>
    </source>
</evidence>
<evidence type="ECO:0000313" key="1">
    <source>
        <dbReference type="EMBL" id="PVX28888.1"/>
    </source>
</evidence>
<accession>A0A2U0SBY5</accession>
<dbReference type="EMBL" id="QENQ01000001">
    <property type="protein sequence ID" value="PVX28888.1"/>
    <property type="molecule type" value="Genomic_DNA"/>
</dbReference>
<reference evidence="1 2" key="1">
    <citation type="submission" date="2018-05" db="EMBL/GenBank/DDBJ databases">
        <title>Description of Sphingomonas pokkalii sp nov, isolated from the rhizosphere of saline tolerant pokkali rice and its draft genome analysis.</title>
        <authorList>
            <person name="Menon R."/>
            <person name="Kumari S."/>
            <person name="Rameshkumar N."/>
        </authorList>
    </citation>
    <scope>NUCLEOTIDE SEQUENCE [LARGE SCALE GENOMIC DNA]</scope>
    <source>
        <strain evidence="1 2">L3B27</strain>
    </source>
</reference>